<dbReference type="GO" id="GO:0051301">
    <property type="term" value="P:cell division"/>
    <property type="evidence" value="ECO:0007669"/>
    <property type="project" value="UniProtKB-KW"/>
</dbReference>
<dbReference type="PANTHER" id="PTHR34298:SF2">
    <property type="entry name" value="SEGREGATION AND CONDENSATION PROTEIN B"/>
    <property type="match status" value="1"/>
</dbReference>
<evidence type="ECO:0000256" key="1">
    <source>
        <dbReference type="ARBA" id="ARBA00022490"/>
    </source>
</evidence>
<keyword evidence="2" id="KW-0132">Cell division</keyword>
<keyword evidence="1" id="KW-0963">Cytoplasm</keyword>
<dbReference type="GO" id="GO:0051304">
    <property type="term" value="P:chromosome separation"/>
    <property type="evidence" value="ECO:0007669"/>
    <property type="project" value="InterPro"/>
</dbReference>
<evidence type="ECO:0000256" key="2">
    <source>
        <dbReference type="ARBA" id="ARBA00022618"/>
    </source>
</evidence>
<reference evidence="5 6" key="1">
    <citation type="journal article" date="2016" name="Nat. Commun.">
        <title>Thousands of microbial genomes shed light on interconnected biogeochemical processes in an aquifer system.</title>
        <authorList>
            <person name="Anantharaman K."/>
            <person name="Brown C.T."/>
            <person name="Hug L.A."/>
            <person name="Sharon I."/>
            <person name="Castelle C.J."/>
            <person name="Probst A.J."/>
            <person name="Thomas B.C."/>
            <person name="Singh A."/>
            <person name="Wilkins M.J."/>
            <person name="Karaoz U."/>
            <person name="Brodie E.L."/>
            <person name="Williams K.H."/>
            <person name="Hubbard S.S."/>
            <person name="Banfield J.F."/>
        </authorList>
    </citation>
    <scope>NUCLEOTIDE SEQUENCE [LARGE SCALE GENOMIC DNA]</scope>
</reference>
<keyword evidence="4" id="KW-0131">Cell cycle</keyword>
<dbReference type="Pfam" id="PF04079">
    <property type="entry name" value="SMC_ScpB"/>
    <property type="match status" value="1"/>
</dbReference>
<protein>
    <recommendedName>
        <fullName evidence="7">SMC-Scp complex subunit ScpB</fullName>
    </recommendedName>
</protein>
<accession>A0A1F6ECJ1</accession>
<evidence type="ECO:0000256" key="4">
    <source>
        <dbReference type="ARBA" id="ARBA00023306"/>
    </source>
</evidence>
<dbReference type="AlphaFoldDB" id="A0A1F6ECJ1"/>
<gene>
    <name evidence="5" type="ORF">A3F27_01870</name>
</gene>
<dbReference type="SUPFAM" id="SSF46785">
    <property type="entry name" value="Winged helix' DNA-binding domain"/>
    <property type="match status" value="1"/>
</dbReference>
<evidence type="ECO:0000313" key="5">
    <source>
        <dbReference type="EMBL" id="OGG71300.1"/>
    </source>
</evidence>
<dbReference type="Gene3D" id="1.10.10.10">
    <property type="entry name" value="Winged helix-like DNA-binding domain superfamily/Winged helix DNA-binding domain"/>
    <property type="match status" value="2"/>
</dbReference>
<dbReference type="InterPro" id="IPR005234">
    <property type="entry name" value="ScpB_csome_segregation"/>
</dbReference>
<dbReference type="InterPro" id="IPR036390">
    <property type="entry name" value="WH_DNA-bd_sf"/>
</dbReference>
<keyword evidence="3" id="KW-0159">Chromosome partition</keyword>
<proteinExistence type="predicted"/>
<evidence type="ECO:0000256" key="3">
    <source>
        <dbReference type="ARBA" id="ARBA00022829"/>
    </source>
</evidence>
<dbReference type="PANTHER" id="PTHR34298">
    <property type="entry name" value="SEGREGATION AND CONDENSATION PROTEIN B"/>
    <property type="match status" value="1"/>
</dbReference>
<organism evidence="5 6">
    <name type="scientific">Candidatus Kaiserbacteria bacterium RIFCSPHIGHO2_12_FULL_53_13</name>
    <dbReference type="NCBI Taxonomy" id="1798502"/>
    <lineage>
        <taxon>Bacteria</taxon>
        <taxon>Candidatus Kaiseribacteriota</taxon>
    </lineage>
</organism>
<evidence type="ECO:0000313" key="6">
    <source>
        <dbReference type="Proteomes" id="UP000176689"/>
    </source>
</evidence>
<evidence type="ECO:0008006" key="7">
    <source>
        <dbReference type="Google" id="ProtNLM"/>
    </source>
</evidence>
<dbReference type="InterPro" id="IPR036388">
    <property type="entry name" value="WH-like_DNA-bd_sf"/>
</dbReference>
<name>A0A1F6ECJ1_9BACT</name>
<comment type="caution">
    <text evidence="5">The sequence shown here is derived from an EMBL/GenBank/DDBJ whole genome shotgun (WGS) entry which is preliminary data.</text>
</comment>
<sequence length="192" mass="21321">MENQPDIAARAHAFLFSEGGEVSYRKLATLLECKEAELKAALDELSKRLEGSGVSPIRTETAVSLATSKETSEVVRAAHKKELERDIGDAGLEVLAIVLYMGPSTRTRIDYIRGVNTSSTLRNLLARGLLERTENPEDAREYLYRPTVELLAYLGVKDTRELPDYATIVPELATFEQQSEPFQTNDGSRTDT</sequence>
<dbReference type="EMBL" id="MFLP01000003">
    <property type="protein sequence ID" value="OGG71300.1"/>
    <property type="molecule type" value="Genomic_DNA"/>
</dbReference>
<dbReference type="Proteomes" id="UP000176689">
    <property type="component" value="Unassembled WGS sequence"/>
</dbReference>